<accession>A0A0E9UF68</accession>
<name>A0A0E9UF68_ANGAN</name>
<evidence type="ECO:0000313" key="1">
    <source>
        <dbReference type="EMBL" id="JAH63860.1"/>
    </source>
</evidence>
<reference evidence="1" key="1">
    <citation type="submission" date="2014-11" db="EMBL/GenBank/DDBJ databases">
        <authorList>
            <person name="Amaro Gonzalez C."/>
        </authorList>
    </citation>
    <scope>NUCLEOTIDE SEQUENCE</scope>
</reference>
<protein>
    <submittedName>
        <fullName evidence="1">Uncharacterized protein</fullName>
    </submittedName>
</protein>
<organism evidence="1">
    <name type="scientific">Anguilla anguilla</name>
    <name type="common">European freshwater eel</name>
    <name type="synonym">Muraena anguilla</name>
    <dbReference type="NCBI Taxonomy" id="7936"/>
    <lineage>
        <taxon>Eukaryota</taxon>
        <taxon>Metazoa</taxon>
        <taxon>Chordata</taxon>
        <taxon>Craniata</taxon>
        <taxon>Vertebrata</taxon>
        <taxon>Euteleostomi</taxon>
        <taxon>Actinopterygii</taxon>
        <taxon>Neopterygii</taxon>
        <taxon>Teleostei</taxon>
        <taxon>Anguilliformes</taxon>
        <taxon>Anguillidae</taxon>
        <taxon>Anguilla</taxon>
    </lineage>
</organism>
<proteinExistence type="predicted"/>
<dbReference type="AlphaFoldDB" id="A0A0E9UF68"/>
<dbReference type="EMBL" id="GBXM01044717">
    <property type="protein sequence ID" value="JAH63860.1"/>
    <property type="molecule type" value="Transcribed_RNA"/>
</dbReference>
<sequence length="27" mass="3342">MVKCNMLILLNCNFATIRRLDWIIKYR</sequence>
<reference evidence="1" key="2">
    <citation type="journal article" date="2015" name="Fish Shellfish Immunol.">
        <title>Early steps in the European eel (Anguilla anguilla)-Vibrio vulnificus interaction in the gills: Role of the RtxA13 toxin.</title>
        <authorList>
            <person name="Callol A."/>
            <person name="Pajuelo D."/>
            <person name="Ebbesson L."/>
            <person name="Teles M."/>
            <person name="MacKenzie S."/>
            <person name="Amaro C."/>
        </authorList>
    </citation>
    <scope>NUCLEOTIDE SEQUENCE</scope>
</reference>